<proteinExistence type="predicted"/>
<gene>
    <name evidence="1" type="ORF">NUW54_g10924</name>
</gene>
<sequence>MREVYMPINATSHSSSSSQQLLNALPAPSVGGSISCPCWVILPVWQVKGLEKWGYSLEADSSAYRNRIIKVDKEIETLTIEHRRDGTSFVITLFSSSKPTRSTRTSSTRGLNVYLTYETGHTDEEDSRVDCWPEFTKEFRREGRTSFRISFTPWGNQTFEMSISVLTVPDGVDTTEASDPPVSEGSS</sequence>
<keyword evidence="2" id="KW-1185">Reference proteome</keyword>
<reference evidence="1" key="1">
    <citation type="submission" date="2022-08" db="EMBL/GenBank/DDBJ databases">
        <title>Genome Sequence of Pycnoporus sanguineus.</title>
        <authorList>
            <person name="Buettner E."/>
        </authorList>
    </citation>
    <scope>NUCLEOTIDE SEQUENCE</scope>
    <source>
        <strain evidence="1">CG-C14</strain>
    </source>
</reference>
<accession>A0ACC1NQB1</accession>
<dbReference type="EMBL" id="JANSHE010004091">
    <property type="protein sequence ID" value="KAJ2981046.1"/>
    <property type="molecule type" value="Genomic_DNA"/>
</dbReference>
<protein>
    <submittedName>
        <fullName evidence="1">Uncharacterized protein</fullName>
    </submittedName>
</protein>
<name>A0ACC1NQB1_9APHY</name>
<comment type="caution">
    <text evidence="1">The sequence shown here is derived from an EMBL/GenBank/DDBJ whole genome shotgun (WGS) entry which is preliminary data.</text>
</comment>
<dbReference type="Proteomes" id="UP001144978">
    <property type="component" value="Unassembled WGS sequence"/>
</dbReference>
<evidence type="ECO:0000313" key="1">
    <source>
        <dbReference type="EMBL" id="KAJ2981046.1"/>
    </source>
</evidence>
<organism evidence="1 2">
    <name type="scientific">Trametes sanguinea</name>
    <dbReference type="NCBI Taxonomy" id="158606"/>
    <lineage>
        <taxon>Eukaryota</taxon>
        <taxon>Fungi</taxon>
        <taxon>Dikarya</taxon>
        <taxon>Basidiomycota</taxon>
        <taxon>Agaricomycotina</taxon>
        <taxon>Agaricomycetes</taxon>
        <taxon>Polyporales</taxon>
        <taxon>Polyporaceae</taxon>
        <taxon>Trametes</taxon>
    </lineage>
</organism>
<evidence type="ECO:0000313" key="2">
    <source>
        <dbReference type="Proteomes" id="UP001144978"/>
    </source>
</evidence>